<evidence type="ECO:0000313" key="3">
    <source>
        <dbReference type="EMBL" id="OUS43772.1"/>
    </source>
</evidence>
<name>Q01CZ0_OSTTA</name>
<accession>A0A454Y0V7</accession>
<proteinExistence type="inferred from homology"/>
<dbReference type="Proteomes" id="UP000195557">
    <property type="component" value="Unassembled WGS sequence"/>
</dbReference>
<dbReference type="InterPro" id="IPR011256">
    <property type="entry name" value="Reg_factor_effector_dom_sf"/>
</dbReference>
<dbReference type="Proteomes" id="UP000009170">
    <property type="component" value="Unassembled WGS sequence"/>
</dbReference>
<reference evidence="2" key="2">
    <citation type="journal article" date="2014" name="BMC Genomics">
        <title>An improved genome of the model marine alga Ostreococcus tauri unfolds by assessing Illumina de novo assemblies.</title>
        <authorList>
            <person name="Blanc-Mathieu R."/>
            <person name="Verhelst B."/>
            <person name="Derelle E."/>
            <person name="Rombauts S."/>
            <person name="Bouget F.Y."/>
            <person name="Carre I."/>
            <person name="Chateau A."/>
            <person name="Eyre-Walker A."/>
            <person name="Grimsley N."/>
            <person name="Moreau H."/>
            <person name="Piegu B."/>
            <person name="Rivals E."/>
            <person name="Schackwitz W."/>
            <person name="Van de Peer Y."/>
            <person name="Piganeau G."/>
        </authorList>
    </citation>
    <scope>NUCLEOTIDE SEQUENCE</scope>
    <source>
        <strain evidence="2">RCC4221</strain>
    </source>
</reference>
<dbReference type="RefSeq" id="XP_003078073.1">
    <property type="nucleotide sequence ID" value="XM_003078025.1"/>
</dbReference>
<keyword evidence="4" id="KW-1185">Reference proteome</keyword>
<dbReference type="OMA" id="AMYPPTQ"/>
<gene>
    <name evidence="3" type="ORF">BE221DRAFT_79050</name>
    <name evidence="2" type="ORF">OT_ostta03g01650</name>
</gene>
<protein>
    <submittedName>
        <fullName evidence="2">SOUL haem-binding protein</fullName>
    </submittedName>
</protein>
<dbReference type="EMBL" id="CAID01000003">
    <property type="protein sequence ID" value="CAL52813.1"/>
    <property type="molecule type" value="Genomic_DNA"/>
</dbReference>
<evidence type="ECO:0000313" key="4">
    <source>
        <dbReference type="Proteomes" id="UP000009170"/>
    </source>
</evidence>
<dbReference type="InterPro" id="IPR006917">
    <property type="entry name" value="SOUL_heme-bd"/>
</dbReference>
<dbReference type="GeneID" id="9833001"/>
<reference evidence="2 4" key="1">
    <citation type="journal article" date="2006" name="Proc. Natl. Acad. Sci. U.S.A.">
        <title>Genome analysis of the smallest free-living eukaryote Ostreococcus tauri unveils many unique features.</title>
        <authorList>
            <person name="Derelle E."/>
            <person name="Ferraz C."/>
            <person name="Rombauts S."/>
            <person name="Rouze P."/>
            <person name="Worden A.Z."/>
            <person name="Robbens S."/>
            <person name="Partensky F."/>
            <person name="Degroeve S."/>
            <person name="Echeynie S."/>
            <person name="Cooke R."/>
            <person name="Saeys Y."/>
            <person name="Wuyts J."/>
            <person name="Jabbari K."/>
            <person name="Bowler C."/>
            <person name="Panaud O."/>
            <person name="Piegu B."/>
            <person name="Ball S.G."/>
            <person name="Ral J.-P."/>
            <person name="Bouget F.-Y."/>
            <person name="Piganeau G."/>
            <person name="De Baets B."/>
            <person name="Picard A."/>
            <person name="Delseny M."/>
            <person name="Demaille J."/>
            <person name="Van de Peer Y."/>
            <person name="Moreau H."/>
        </authorList>
    </citation>
    <scope>NUCLEOTIDE SEQUENCE [LARGE SCALE GENOMIC DNA]</scope>
    <source>
        <strain evidence="2 4">OTTH0595</strain>
    </source>
</reference>
<dbReference type="EMBL" id="KZ155826">
    <property type="protein sequence ID" value="OUS43772.1"/>
    <property type="molecule type" value="Genomic_DNA"/>
</dbReference>
<organism evidence="2 4">
    <name type="scientific">Ostreococcus tauri</name>
    <name type="common">Marine green alga</name>
    <dbReference type="NCBI Taxonomy" id="70448"/>
    <lineage>
        <taxon>Eukaryota</taxon>
        <taxon>Viridiplantae</taxon>
        <taxon>Chlorophyta</taxon>
        <taxon>Mamiellophyceae</taxon>
        <taxon>Mamiellales</taxon>
        <taxon>Bathycoccaceae</taxon>
        <taxon>Ostreococcus</taxon>
    </lineage>
</organism>
<dbReference type="SUPFAM" id="SSF55136">
    <property type="entry name" value="Probable bacterial effector-binding domain"/>
    <property type="match status" value="1"/>
</dbReference>
<dbReference type="InParanoid" id="Q01CZ0"/>
<evidence type="ECO:0000256" key="1">
    <source>
        <dbReference type="ARBA" id="ARBA00009817"/>
    </source>
</evidence>
<reference evidence="3" key="3">
    <citation type="submission" date="2017-04" db="EMBL/GenBank/DDBJ databases">
        <title>Population genomics of picophytoplankton unveils novel chromosome hypervariability.</title>
        <authorList>
            <consortium name="DOE Joint Genome Institute"/>
            <person name="Blanc-Mathieu R."/>
            <person name="Krasovec M."/>
            <person name="Hebrard M."/>
            <person name="Yau S."/>
            <person name="Desgranges E."/>
            <person name="Martin J."/>
            <person name="Schackwitz W."/>
            <person name="Kuo A."/>
            <person name="Salin G."/>
            <person name="Donnadieu C."/>
            <person name="Desdevises Y."/>
            <person name="Sanchez-Ferandin S."/>
            <person name="Moreau H."/>
            <person name="Rivals E."/>
            <person name="Grigoriev I.V."/>
            <person name="Grimsley N."/>
            <person name="Eyre-Walker A."/>
            <person name="Piganeau G."/>
        </authorList>
    </citation>
    <scope>NUCLEOTIDE SEQUENCE [LARGE SCALE GENOMIC DNA]</scope>
    <source>
        <strain evidence="3">RCC 1115</strain>
    </source>
</reference>
<sequence>MATARAWSNAHASASRSTARARVERRRGCVVIRASGGDEKEGVSYDVPYDVVNGGSEDGYELRVYGAYYVAATPYENREEGLATLMEYMEGGNAERAMYPPTQPLTTRYFEGGKTMELALLGRRAKESIAAPNEESEVRVIASGAELVAAVGFEGNATPEVAEFYRSKLVAALKANGMACSNEQEFRINTFGPLYSLKTRQNELLVKVEV</sequence>
<evidence type="ECO:0000313" key="2">
    <source>
        <dbReference type="EMBL" id="CAL52813.1"/>
    </source>
</evidence>
<dbReference type="Gene3D" id="3.20.80.10">
    <property type="entry name" value="Regulatory factor, effector binding domain"/>
    <property type="match status" value="1"/>
</dbReference>
<dbReference type="Pfam" id="PF04832">
    <property type="entry name" value="SOUL"/>
    <property type="match status" value="1"/>
</dbReference>
<accession>A0A1Y5I9E1</accession>
<comment type="similarity">
    <text evidence="1">Belongs to the HEBP family.</text>
</comment>
<dbReference type="AlphaFoldDB" id="Q01CZ0"/>
<dbReference type="OrthoDB" id="511660at2759"/>
<dbReference type="KEGG" id="ota:OT_ostta03g01650"/>
<accession>Q01CZ0</accession>